<evidence type="ECO:0000313" key="1">
    <source>
        <dbReference type="EMBL" id="CAB4347436.1"/>
    </source>
</evidence>
<dbReference type="EMBL" id="CAESAO010000220">
    <property type="protein sequence ID" value="CAB4347436.1"/>
    <property type="molecule type" value="Genomic_DNA"/>
</dbReference>
<proteinExistence type="predicted"/>
<accession>A0A6J6A1R2</accession>
<sequence length="89" mass="9966">MLSWNQLLGEPELEIRLLRKGHETRAAADLHCADCGRVPLTGEQVFEFDQGSVCTLCRDHHSEVPRGVSPVRHVEHGVSVRRMTLPRAA</sequence>
<gene>
    <name evidence="1" type="ORF">UFOPK3522_01690</name>
</gene>
<protein>
    <submittedName>
        <fullName evidence="1">Unannotated protein</fullName>
    </submittedName>
</protein>
<reference evidence="1" key="1">
    <citation type="submission" date="2020-05" db="EMBL/GenBank/DDBJ databases">
        <authorList>
            <person name="Chiriac C."/>
            <person name="Salcher M."/>
            <person name="Ghai R."/>
            <person name="Kavagutti S V."/>
        </authorList>
    </citation>
    <scope>NUCLEOTIDE SEQUENCE</scope>
</reference>
<dbReference type="AlphaFoldDB" id="A0A6J6A1R2"/>
<organism evidence="1">
    <name type="scientific">freshwater metagenome</name>
    <dbReference type="NCBI Taxonomy" id="449393"/>
    <lineage>
        <taxon>unclassified sequences</taxon>
        <taxon>metagenomes</taxon>
        <taxon>ecological metagenomes</taxon>
    </lineage>
</organism>
<name>A0A6J6A1R2_9ZZZZ</name>